<dbReference type="PANTHER" id="PTHR37488:SF2">
    <property type="entry name" value="DUF1275 DOMAIN-CONTAINING PROTEIN"/>
    <property type="match status" value="1"/>
</dbReference>
<reference evidence="3 4" key="1">
    <citation type="submission" date="2018-11" db="EMBL/GenBank/DDBJ databases">
        <title>Genome sequence of Apiotrichum porosum DSM 27194.</title>
        <authorList>
            <person name="Aliyu H."/>
            <person name="Gorte O."/>
            <person name="Ochsenreither K."/>
        </authorList>
    </citation>
    <scope>NUCLEOTIDE SEQUENCE [LARGE SCALE GENOMIC DNA]</scope>
    <source>
        <strain evidence="3 4">DSM 27194</strain>
    </source>
</reference>
<dbReference type="RefSeq" id="XP_028480261.1">
    <property type="nucleotide sequence ID" value="XM_028616404.1"/>
</dbReference>
<protein>
    <recommendedName>
        <fullName evidence="5">DUF1275 domain protein</fullName>
    </recommendedName>
</protein>
<evidence type="ECO:0000256" key="2">
    <source>
        <dbReference type="SAM" id="Phobius"/>
    </source>
</evidence>
<dbReference type="PANTHER" id="PTHR37488">
    <property type="entry name" value="DUF1275 DOMAIN-CONTAINING PROTEIN"/>
    <property type="match status" value="1"/>
</dbReference>
<dbReference type="AlphaFoldDB" id="A0A427YAB7"/>
<evidence type="ECO:0000256" key="1">
    <source>
        <dbReference type="SAM" id="MobiDB-lite"/>
    </source>
</evidence>
<name>A0A427YAB7_9TREE</name>
<feature type="transmembrane region" description="Helical" evidence="2">
    <location>
        <begin position="209"/>
        <end position="230"/>
    </location>
</feature>
<evidence type="ECO:0008006" key="5">
    <source>
        <dbReference type="Google" id="ProtNLM"/>
    </source>
</evidence>
<organism evidence="3 4">
    <name type="scientific">Apiotrichum porosum</name>
    <dbReference type="NCBI Taxonomy" id="105984"/>
    <lineage>
        <taxon>Eukaryota</taxon>
        <taxon>Fungi</taxon>
        <taxon>Dikarya</taxon>
        <taxon>Basidiomycota</taxon>
        <taxon>Agaricomycotina</taxon>
        <taxon>Tremellomycetes</taxon>
        <taxon>Trichosporonales</taxon>
        <taxon>Trichosporonaceae</taxon>
        <taxon>Apiotrichum</taxon>
    </lineage>
</organism>
<keyword evidence="2" id="KW-0812">Transmembrane</keyword>
<dbReference type="Proteomes" id="UP000279236">
    <property type="component" value="Unassembled WGS sequence"/>
</dbReference>
<evidence type="ECO:0000313" key="3">
    <source>
        <dbReference type="EMBL" id="RSH88053.1"/>
    </source>
</evidence>
<keyword evidence="2" id="KW-0472">Membrane</keyword>
<proteinExistence type="predicted"/>
<feature type="transmembrane region" description="Helical" evidence="2">
    <location>
        <begin position="242"/>
        <end position="258"/>
    </location>
</feature>
<feature type="transmembrane region" description="Helical" evidence="2">
    <location>
        <begin position="264"/>
        <end position="285"/>
    </location>
</feature>
<feature type="transmembrane region" description="Helical" evidence="2">
    <location>
        <begin position="151"/>
        <end position="172"/>
    </location>
</feature>
<dbReference type="GeneID" id="39585121"/>
<dbReference type="Pfam" id="PF06912">
    <property type="entry name" value="DUF1275"/>
    <property type="match status" value="1"/>
</dbReference>
<feature type="compositionally biased region" description="Polar residues" evidence="1">
    <location>
        <begin position="1"/>
        <end position="15"/>
    </location>
</feature>
<dbReference type="STRING" id="105984.A0A427YAB7"/>
<evidence type="ECO:0000313" key="4">
    <source>
        <dbReference type="Proteomes" id="UP000279236"/>
    </source>
</evidence>
<dbReference type="OrthoDB" id="5288586at2759"/>
<feature type="transmembrane region" description="Helical" evidence="2">
    <location>
        <begin position="121"/>
        <end position="139"/>
    </location>
</feature>
<gene>
    <name evidence="3" type="ORF">EHS24_000578</name>
</gene>
<comment type="caution">
    <text evidence="3">The sequence shown here is derived from an EMBL/GenBank/DDBJ whole genome shotgun (WGS) entry which is preliminary data.</text>
</comment>
<dbReference type="InterPro" id="IPR010699">
    <property type="entry name" value="DUF1275"/>
</dbReference>
<sequence>MAHATSETSLTSTEVFNERSELATEAETNQPPHPIRVRTGADDDDDDNNKWQLAGGARKGWSAWLSDEIAPSAAVPAMLVVSFSTSLLDSIMLSIYSCFATNQTGNTILLALATHHRGRKLTLTATSMAGFVGAGLVFGQLGARCGHRKRGWILFSLVYQTILLFLFSFMVSPSAPIQLQQYGSYEWISMLVAAVQGGPQIVMGTTIEPLMPTGMVTSVIVGVLSDPKLFFWGRSRVRDLRVVYLATFVSGALAGLAIEQVTSAWFSSLMSAILKVIAIGMVAYIK</sequence>
<accession>A0A427YAB7</accession>
<keyword evidence="2" id="KW-1133">Transmembrane helix</keyword>
<dbReference type="EMBL" id="RSCE01000001">
    <property type="protein sequence ID" value="RSH88053.1"/>
    <property type="molecule type" value="Genomic_DNA"/>
</dbReference>
<keyword evidence="4" id="KW-1185">Reference proteome</keyword>
<feature type="region of interest" description="Disordered" evidence="1">
    <location>
        <begin position="1"/>
        <end position="49"/>
    </location>
</feature>